<proteinExistence type="predicted"/>
<protein>
    <submittedName>
        <fullName evidence="3">Helix-turn-helix domain-containing protein</fullName>
    </submittedName>
</protein>
<comment type="caution">
    <text evidence="3">The sequence shown here is derived from an EMBL/GenBank/DDBJ whole genome shotgun (WGS) entry which is preliminary data.</text>
</comment>
<reference evidence="3 4" key="1">
    <citation type="submission" date="2024-01" db="EMBL/GenBank/DDBJ databases">
        <title>Description of Streptococcus dentalis sp. nov., Streptococcus gingivalis sp. nov., Streptococcus lingualis sp. nov. isolated from human oral cavity.</title>
        <authorList>
            <person name="Choi Y.S."/>
            <person name="Goo B.J."/>
            <person name="Bae J.W."/>
        </authorList>
    </citation>
    <scope>NUCLEOTIDE SEQUENCE [LARGE SCALE GENOMIC DNA]</scope>
    <source>
        <strain evidence="3 4">S2</strain>
    </source>
</reference>
<dbReference type="CDD" id="cd00093">
    <property type="entry name" value="HTH_XRE"/>
    <property type="match status" value="1"/>
</dbReference>
<dbReference type="PANTHER" id="PTHR46558:SF11">
    <property type="entry name" value="HTH-TYPE TRANSCRIPTIONAL REGULATOR XRE"/>
    <property type="match status" value="1"/>
</dbReference>
<dbReference type="SMART" id="SM00530">
    <property type="entry name" value="HTH_XRE"/>
    <property type="match status" value="1"/>
</dbReference>
<dbReference type="InterPro" id="IPR001387">
    <property type="entry name" value="Cro/C1-type_HTH"/>
</dbReference>
<dbReference type="Pfam" id="PF01381">
    <property type="entry name" value="HTH_3"/>
    <property type="match status" value="1"/>
</dbReference>
<dbReference type="PANTHER" id="PTHR46558">
    <property type="entry name" value="TRACRIPTIONAL REGULATORY PROTEIN-RELATED-RELATED"/>
    <property type="match status" value="1"/>
</dbReference>
<evidence type="ECO:0000313" key="4">
    <source>
        <dbReference type="Proteomes" id="UP001308656"/>
    </source>
</evidence>
<accession>A0ABU6BB83</accession>
<dbReference type="Gene3D" id="1.10.260.40">
    <property type="entry name" value="lambda repressor-like DNA-binding domains"/>
    <property type="match status" value="1"/>
</dbReference>
<name>A0ABU6BB83_9STRE</name>
<gene>
    <name evidence="3" type="ORF">SM122_10205</name>
</gene>
<dbReference type="PROSITE" id="PS50943">
    <property type="entry name" value="HTH_CROC1"/>
    <property type="match status" value="1"/>
</dbReference>
<feature type="domain" description="HTH cro/C1-type" evidence="2">
    <location>
        <begin position="4"/>
        <end position="58"/>
    </location>
</feature>
<evidence type="ECO:0000313" key="3">
    <source>
        <dbReference type="EMBL" id="MEB3520920.1"/>
    </source>
</evidence>
<dbReference type="RefSeq" id="WP_324738320.1">
    <property type="nucleotide sequence ID" value="NZ_JAYKTO010000002.1"/>
</dbReference>
<dbReference type="Proteomes" id="UP001308656">
    <property type="component" value="Unassembled WGS sequence"/>
</dbReference>
<dbReference type="EMBL" id="JAYKTO010000002">
    <property type="protein sequence ID" value="MEB3520920.1"/>
    <property type="molecule type" value="Genomic_DNA"/>
</dbReference>
<organism evidence="3 4">
    <name type="scientific">Streptococcus gingivalis</name>
    <dbReference type="NCBI Taxonomy" id="3111861"/>
    <lineage>
        <taxon>Bacteria</taxon>
        <taxon>Bacillati</taxon>
        <taxon>Bacillota</taxon>
        <taxon>Bacilli</taxon>
        <taxon>Lactobacillales</taxon>
        <taxon>Streptococcaceae</taxon>
        <taxon>Streptococcus</taxon>
    </lineage>
</organism>
<sequence length="176" mass="20090">MTRLKELRKEKGLTQQQLAEKIGTTKLTVSNWENGKHVIKTSTAKELAELFNVNVEYLLGDSEFRNPFDLLLDSAGTELENGFKVFSQSDLNQIPFKKNFIKFLTAYDLALSNDDIDKVIDLIKLLSDTNKKILNNLVTNGDLKKLKELKDGDFSNLFTYSSNWSNKYNSLKNTDN</sequence>
<evidence type="ECO:0000259" key="2">
    <source>
        <dbReference type="PROSITE" id="PS50943"/>
    </source>
</evidence>
<evidence type="ECO:0000256" key="1">
    <source>
        <dbReference type="ARBA" id="ARBA00023125"/>
    </source>
</evidence>
<keyword evidence="1" id="KW-0238">DNA-binding</keyword>
<keyword evidence="4" id="KW-1185">Reference proteome</keyword>
<dbReference type="InterPro" id="IPR010982">
    <property type="entry name" value="Lambda_DNA-bd_dom_sf"/>
</dbReference>
<dbReference type="SUPFAM" id="SSF47413">
    <property type="entry name" value="lambda repressor-like DNA-binding domains"/>
    <property type="match status" value="1"/>
</dbReference>